<evidence type="ECO:0000313" key="4">
    <source>
        <dbReference type="Proteomes" id="UP000054928"/>
    </source>
</evidence>
<feature type="coiled-coil region" evidence="1">
    <location>
        <begin position="267"/>
        <end position="313"/>
    </location>
</feature>
<evidence type="ECO:0000313" key="3">
    <source>
        <dbReference type="EMBL" id="CEG41800.1"/>
    </source>
</evidence>
<reference evidence="4" key="1">
    <citation type="submission" date="2014-09" db="EMBL/GenBank/DDBJ databases">
        <authorList>
            <person name="Sharma Rahul"/>
            <person name="Thines Marco"/>
        </authorList>
    </citation>
    <scope>NUCLEOTIDE SEQUENCE [LARGE SCALE GENOMIC DNA]</scope>
</reference>
<proteinExistence type="predicted"/>
<accession>A0A0P1AM45</accession>
<evidence type="ECO:0008006" key="5">
    <source>
        <dbReference type="Google" id="ProtNLM"/>
    </source>
</evidence>
<feature type="region of interest" description="Disordered" evidence="2">
    <location>
        <begin position="100"/>
        <end position="168"/>
    </location>
</feature>
<dbReference type="EMBL" id="CCYD01000610">
    <property type="protein sequence ID" value="CEG41800.1"/>
    <property type="molecule type" value="Genomic_DNA"/>
</dbReference>
<dbReference type="AlphaFoldDB" id="A0A0P1AM45"/>
<organism evidence="3 4">
    <name type="scientific">Plasmopara halstedii</name>
    <name type="common">Downy mildew of sunflower</name>
    <dbReference type="NCBI Taxonomy" id="4781"/>
    <lineage>
        <taxon>Eukaryota</taxon>
        <taxon>Sar</taxon>
        <taxon>Stramenopiles</taxon>
        <taxon>Oomycota</taxon>
        <taxon>Peronosporomycetes</taxon>
        <taxon>Peronosporales</taxon>
        <taxon>Peronosporaceae</taxon>
        <taxon>Plasmopara</taxon>
    </lineage>
</organism>
<dbReference type="GeneID" id="36407178"/>
<dbReference type="Proteomes" id="UP000054928">
    <property type="component" value="Unassembled WGS sequence"/>
</dbReference>
<dbReference type="OMA" id="DKQADLW"/>
<keyword evidence="1" id="KW-0175">Coiled coil</keyword>
<keyword evidence="4" id="KW-1185">Reference proteome</keyword>
<evidence type="ECO:0000256" key="2">
    <source>
        <dbReference type="SAM" id="MobiDB-lite"/>
    </source>
</evidence>
<protein>
    <recommendedName>
        <fullName evidence="5">Trichohyalin-plectin-homology domain-containing protein</fullName>
    </recommendedName>
</protein>
<feature type="coiled-coil region" evidence="1">
    <location>
        <begin position="340"/>
        <end position="486"/>
    </location>
</feature>
<evidence type="ECO:0000256" key="1">
    <source>
        <dbReference type="SAM" id="Coils"/>
    </source>
</evidence>
<sequence>MIETYESRSKSVNLQSLKSGHKVDRERLRGKACRMRMNEKLRLQMCARLQQKLHKTPRMAEEMVSEVLRIIKRQKLVASELTDAALSEIVDNLTLQRQTKNSLDARSTKRSLHHSQEQVDPPRPIKLRPIGELKSGRKSSTGKKCTDNNNFSSGNCGGSQGQTNAEDERYVTETQHQQKSVGFSLPVRVSPKKCREHGIWEEIVKFNSFEEQREAQLNKERKLRERLEFTAKLDDQVFRKHQSSKQERELSAEFHRQTLEKIRQADDEECKREHKRFERERQQIEIQTQQRIAKKAQQDRERAIKKAQEEHAAELLEKQRSYDVANEKARKETEKKRVAQVCQENEIQLQQKRLQQARERELEVKLAEEYISMEKKKDEARRKQIDAMAENVKKKMKIFDDTLKASTDAKAREEDARLQRYQQEYANKQLEDERKRRADADVRSRAQAEYLRVQMQEKKEREKAMKHDLNKQADLWKQERAEAEDRDNLVKKQRILKNRAQQSILRDQIHERELRFLKADQSQLEVQLNAQLLEKIHKEAGVAQGRAKDVVLMTKNRSRELQEQHR</sequence>
<dbReference type="OrthoDB" id="74362at2759"/>
<dbReference type="RefSeq" id="XP_024578169.1">
    <property type="nucleotide sequence ID" value="XM_024727609.1"/>
</dbReference>
<name>A0A0P1AM45_PLAHL</name>